<dbReference type="InterPro" id="IPR014001">
    <property type="entry name" value="Helicase_ATP-bd"/>
</dbReference>
<dbReference type="Pfam" id="PF04851">
    <property type="entry name" value="ResIII"/>
    <property type="match status" value="1"/>
</dbReference>
<proteinExistence type="predicted"/>
<reference evidence="2" key="1">
    <citation type="submission" date="2017-04" db="EMBL/GenBank/DDBJ databases">
        <title>Complete Genome Sequences of Twelve Strains of a Stable Defined Moderately Diverse Mouse Microbiota 2 (sDMDMm2).</title>
        <authorList>
            <person name="Uchimura Y."/>
            <person name="Wyss M."/>
            <person name="Brugiroux S."/>
            <person name="Limenitakis J.P."/>
            <person name="Stecher B."/>
            <person name="McCoy K.D."/>
            <person name="Macpherson A.J."/>
        </authorList>
    </citation>
    <scope>NUCLEOTIDE SEQUENCE</scope>
    <source>
        <strain evidence="2">YL58</strain>
    </source>
</reference>
<accession>A0A1C7IHD2</accession>
<dbReference type="GO" id="GO:0016787">
    <property type="term" value="F:hydrolase activity"/>
    <property type="evidence" value="ECO:0007669"/>
    <property type="project" value="InterPro"/>
</dbReference>
<dbReference type="Gene3D" id="3.40.50.300">
    <property type="entry name" value="P-loop containing nucleotide triphosphate hydrolases"/>
    <property type="match status" value="2"/>
</dbReference>
<dbReference type="InterPro" id="IPR050742">
    <property type="entry name" value="Helicase_Restrict-Modif_Enz"/>
</dbReference>
<dbReference type="PANTHER" id="PTHR47396">
    <property type="entry name" value="TYPE I RESTRICTION ENZYME ECOKI R PROTEIN"/>
    <property type="match status" value="1"/>
</dbReference>
<dbReference type="InterPro" id="IPR027417">
    <property type="entry name" value="P-loop_NTPase"/>
</dbReference>
<gene>
    <name evidence="2" type="ORF">A4V09_23625</name>
</gene>
<sequence length="806" mass="92979">MLCGERTYQKEAIKAAIIYLASGEYSSINQLAKENYRNNIDLQDKYKSEKELLKSLQLPGKLSGVIDLATGTGKSYIMYGIAQMMLALNVVKRVLILCPSVTIEQELKKKFNELVKDSRLRSSIPTELIGCKAPRIIDASSTIKPGDICIENIHAVYDNTGSSIHDSFASGGEDTLVLNDEVHHAYNASSDKDIKKWKQFLCGDKNFRYILGFTGTAYINNEYFSDVIYRFSLRNAMDAGFVKLVEYVSRDESINQNEKFQKIYDNHKEFQRKYRKIKPLTIVVSKDIKSSENLSEDFIDFLCSVEGIEKDDACKKVLVVTSAVRHKKNIIALRTIDDADNYAEWIFSVSMLTEGWDVKNVFQIVPWEDRAFNSKLLIAQVLGRGLRIPNGIGAQPKVRVFNHASWSKNIQLLVDEILETELTLTSHILTQGERSKYNFNLYTLDYSKEERTVAKHNKTQEVFDLTKGIKLISDLEEEKKETEYEDIKGNLQIKVTNIQKETISVNEVVNKIVESFKGRALEAKLVFPSGEYEQEKLPSINDIQEFIRKSMQDCGIQGEYLTQENANKIYGKFTGLLRKKPSTPIFTKKVDNIIEIETKSMRNETARFSVLKKYMTLFLANTYRNEMDKEEAEMYENAKEEMIGRQIREVSKYNIKTPVNMVFTTLEPEKRFVQLLTDNDLSKHIDAWIKARDVGFYSIDYQKNKGSKFQSFNPDFFIKVKDNIIVVETKADNDISDENRAKYKAAKRHFELLNLELSKKNINQKYYFCFLSPADYKTFEQYVIDGRMFTSNFRSKLEDALEKMED</sequence>
<dbReference type="GO" id="GO:0005829">
    <property type="term" value="C:cytosol"/>
    <property type="evidence" value="ECO:0007669"/>
    <property type="project" value="TreeGrafter"/>
</dbReference>
<protein>
    <recommendedName>
        <fullName evidence="1">Helicase ATP-binding domain-containing protein</fullName>
    </recommendedName>
</protein>
<dbReference type="PROSITE" id="PS51192">
    <property type="entry name" value="HELICASE_ATP_BIND_1"/>
    <property type="match status" value="1"/>
</dbReference>
<dbReference type="EMBL" id="CP015405">
    <property type="protein sequence ID" value="ANU78468.1"/>
    <property type="molecule type" value="Genomic_DNA"/>
</dbReference>
<dbReference type="SUPFAM" id="SSF52540">
    <property type="entry name" value="P-loop containing nucleoside triphosphate hydrolases"/>
    <property type="match status" value="2"/>
</dbReference>
<organism evidence="2 3">
    <name type="scientific">Blautia pseudococcoides</name>
    <dbReference type="NCBI Taxonomy" id="1796616"/>
    <lineage>
        <taxon>Bacteria</taxon>
        <taxon>Bacillati</taxon>
        <taxon>Bacillota</taxon>
        <taxon>Clostridia</taxon>
        <taxon>Lachnospirales</taxon>
        <taxon>Lachnospiraceae</taxon>
        <taxon>Blautia</taxon>
    </lineage>
</organism>
<dbReference type="Proteomes" id="UP000092574">
    <property type="component" value="Chromosome"/>
</dbReference>
<dbReference type="InterPro" id="IPR006935">
    <property type="entry name" value="Helicase/UvrB_N"/>
</dbReference>
<dbReference type="GO" id="GO:0005524">
    <property type="term" value="F:ATP binding"/>
    <property type="evidence" value="ECO:0007669"/>
    <property type="project" value="InterPro"/>
</dbReference>
<dbReference type="GO" id="GO:0003677">
    <property type="term" value="F:DNA binding"/>
    <property type="evidence" value="ECO:0007669"/>
    <property type="project" value="InterPro"/>
</dbReference>
<dbReference type="OrthoDB" id="9804145at2"/>
<dbReference type="KEGG" id="byl:A4V09_23625"/>
<evidence type="ECO:0000313" key="2">
    <source>
        <dbReference type="EMBL" id="ANU78468.1"/>
    </source>
</evidence>
<evidence type="ECO:0000313" key="3">
    <source>
        <dbReference type="Proteomes" id="UP000092574"/>
    </source>
</evidence>
<dbReference type="AlphaFoldDB" id="A0A1C7IHD2"/>
<dbReference type="STRING" id="1796616.A4V09_23625"/>
<feature type="domain" description="Helicase ATP-binding" evidence="1">
    <location>
        <begin position="55"/>
        <end position="235"/>
    </location>
</feature>
<dbReference type="SMART" id="SM00487">
    <property type="entry name" value="DEXDc"/>
    <property type="match status" value="1"/>
</dbReference>
<evidence type="ECO:0000259" key="1">
    <source>
        <dbReference type="PROSITE" id="PS51192"/>
    </source>
</evidence>
<keyword evidence="3" id="KW-1185">Reference proteome</keyword>
<dbReference type="PANTHER" id="PTHR47396:SF1">
    <property type="entry name" value="ATP-DEPENDENT HELICASE IRC3-RELATED"/>
    <property type="match status" value="1"/>
</dbReference>
<name>A0A1C7IHD2_9FIRM</name>